<evidence type="ECO:0000256" key="2">
    <source>
        <dbReference type="ARBA" id="ARBA00008133"/>
    </source>
</evidence>
<evidence type="ECO:0000256" key="4">
    <source>
        <dbReference type="ARBA" id="ARBA00023239"/>
    </source>
</evidence>
<gene>
    <name evidence="11" type="ORF">MACH26_01330</name>
</gene>
<evidence type="ECO:0000313" key="11">
    <source>
        <dbReference type="EMBL" id="BDX04612.1"/>
    </source>
</evidence>
<keyword evidence="4 9" id="KW-0456">Lyase</keyword>
<dbReference type="KEGG" id="pmaw:MACH26_01330"/>
<dbReference type="InterPro" id="IPR003754">
    <property type="entry name" value="4pyrrol_synth_uPrphyn_synth"/>
</dbReference>
<name>A0AA48HJ93_9ALTE</name>
<dbReference type="EMBL" id="AP027272">
    <property type="protein sequence ID" value="BDX04612.1"/>
    <property type="molecule type" value="Genomic_DNA"/>
</dbReference>
<dbReference type="PANTHER" id="PTHR38042:SF1">
    <property type="entry name" value="UROPORPHYRINOGEN-III SYNTHASE, CHLOROPLASTIC"/>
    <property type="match status" value="1"/>
</dbReference>
<dbReference type="RefSeq" id="WP_338290402.1">
    <property type="nucleotide sequence ID" value="NZ_AP027272.1"/>
</dbReference>
<evidence type="ECO:0000256" key="5">
    <source>
        <dbReference type="ARBA" id="ARBA00023244"/>
    </source>
</evidence>
<evidence type="ECO:0000256" key="8">
    <source>
        <dbReference type="ARBA" id="ARBA00048617"/>
    </source>
</evidence>
<evidence type="ECO:0000256" key="3">
    <source>
        <dbReference type="ARBA" id="ARBA00013109"/>
    </source>
</evidence>
<keyword evidence="5 9" id="KW-0627">Porphyrin biosynthesis</keyword>
<reference evidence="11" key="1">
    <citation type="submission" date="2023-01" db="EMBL/GenBank/DDBJ databases">
        <title>Complete genome sequence of Planctobacterium marinum strain Dej080120_11.</title>
        <authorList>
            <person name="Ueki S."/>
            <person name="Maruyama F."/>
        </authorList>
    </citation>
    <scope>NUCLEOTIDE SEQUENCE</scope>
    <source>
        <strain evidence="11">Dej080120_11</strain>
    </source>
</reference>
<evidence type="ECO:0000256" key="7">
    <source>
        <dbReference type="ARBA" id="ARBA00040167"/>
    </source>
</evidence>
<comment type="catalytic activity">
    <reaction evidence="8 9">
        <text>hydroxymethylbilane = uroporphyrinogen III + H2O</text>
        <dbReference type="Rhea" id="RHEA:18965"/>
        <dbReference type="ChEBI" id="CHEBI:15377"/>
        <dbReference type="ChEBI" id="CHEBI:57308"/>
        <dbReference type="ChEBI" id="CHEBI:57845"/>
        <dbReference type="EC" id="4.2.1.75"/>
    </reaction>
</comment>
<evidence type="ECO:0000259" key="10">
    <source>
        <dbReference type="Pfam" id="PF02602"/>
    </source>
</evidence>
<evidence type="ECO:0000256" key="9">
    <source>
        <dbReference type="RuleBase" id="RU366031"/>
    </source>
</evidence>
<dbReference type="CDD" id="cd06578">
    <property type="entry name" value="HemD"/>
    <property type="match status" value="1"/>
</dbReference>
<dbReference type="Proteomes" id="UP001333710">
    <property type="component" value="Chromosome"/>
</dbReference>
<dbReference type="Gene3D" id="3.40.50.10090">
    <property type="match status" value="2"/>
</dbReference>
<dbReference type="InterPro" id="IPR036108">
    <property type="entry name" value="4pyrrol_syn_uPrphyn_synt_sf"/>
</dbReference>
<dbReference type="InterPro" id="IPR039793">
    <property type="entry name" value="UROS/Hem4"/>
</dbReference>
<feature type="domain" description="Tetrapyrrole biosynthesis uroporphyrinogen III synthase" evidence="10">
    <location>
        <begin position="15"/>
        <end position="228"/>
    </location>
</feature>
<protein>
    <recommendedName>
        <fullName evidence="7 9">Uroporphyrinogen-III synthase</fullName>
        <ecNumber evidence="3 9">4.2.1.75</ecNumber>
    </recommendedName>
</protein>
<dbReference type="AlphaFoldDB" id="A0AA48HJ93"/>
<evidence type="ECO:0000313" key="12">
    <source>
        <dbReference type="Proteomes" id="UP001333710"/>
    </source>
</evidence>
<dbReference type="GO" id="GO:0006782">
    <property type="term" value="P:protoporphyrinogen IX biosynthetic process"/>
    <property type="evidence" value="ECO:0007669"/>
    <property type="project" value="UniProtKB-UniRule"/>
</dbReference>
<dbReference type="PANTHER" id="PTHR38042">
    <property type="entry name" value="UROPORPHYRINOGEN-III SYNTHASE, CHLOROPLASTIC"/>
    <property type="match status" value="1"/>
</dbReference>
<comment type="pathway">
    <text evidence="1 9">Porphyrin-containing compound metabolism; protoporphyrin-IX biosynthesis; coproporphyrinogen-III from 5-aminolevulinate: step 3/4.</text>
</comment>
<dbReference type="Pfam" id="PF02602">
    <property type="entry name" value="HEM4"/>
    <property type="match status" value="1"/>
</dbReference>
<dbReference type="SUPFAM" id="SSF69618">
    <property type="entry name" value="HemD-like"/>
    <property type="match status" value="1"/>
</dbReference>
<accession>A0AA48HJ93</accession>
<evidence type="ECO:0000256" key="6">
    <source>
        <dbReference type="ARBA" id="ARBA00037589"/>
    </source>
</evidence>
<dbReference type="GO" id="GO:0006780">
    <property type="term" value="P:uroporphyrinogen III biosynthetic process"/>
    <property type="evidence" value="ECO:0007669"/>
    <property type="project" value="UniProtKB-UniRule"/>
</dbReference>
<dbReference type="EC" id="4.2.1.75" evidence="3 9"/>
<sequence>MSQSVLVIKAQVNAEFAEQFNRAGFSLIVAPVMTIHPLFYPPAYVQHCLANSDIIICLSQNAVKQLYYYQGQLNHQAEVWAVGKQTANKLACYLGEVNSPALETSEGLWQCLREKISSGTRITFIKGAGGRDSLMNYLTQKGARLTQLNLYQRLENTSQRAQILKSIEVNQANTAIIGSKDLLDIAITWWPDSLPLKQIIVPSERVALRAQQLGLNRVTVAEGATADRYLAVLQDRKSA</sequence>
<comment type="similarity">
    <text evidence="2 9">Belongs to the uroporphyrinogen-III synthase family.</text>
</comment>
<organism evidence="11 12">
    <name type="scientific">Planctobacterium marinum</name>
    <dbReference type="NCBI Taxonomy" id="1631968"/>
    <lineage>
        <taxon>Bacteria</taxon>
        <taxon>Pseudomonadati</taxon>
        <taxon>Pseudomonadota</taxon>
        <taxon>Gammaproteobacteria</taxon>
        <taxon>Alteromonadales</taxon>
        <taxon>Alteromonadaceae</taxon>
        <taxon>Planctobacterium</taxon>
    </lineage>
</organism>
<proteinExistence type="inferred from homology"/>
<dbReference type="GO" id="GO:0004852">
    <property type="term" value="F:uroporphyrinogen-III synthase activity"/>
    <property type="evidence" value="ECO:0007669"/>
    <property type="project" value="UniProtKB-UniRule"/>
</dbReference>
<keyword evidence="12" id="KW-1185">Reference proteome</keyword>
<comment type="function">
    <text evidence="6 9">Catalyzes cyclization of the linear tetrapyrrole, hydroxymethylbilane, to the macrocyclic uroporphyrinogen III.</text>
</comment>
<evidence type="ECO:0000256" key="1">
    <source>
        <dbReference type="ARBA" id="ARBA00004772"/>
    </source>
</evidence>